<name>A0A8R7U0S6_TRIUA</name>
<reference evidence="1" key="2">
    <citation type="submission" date="2018-03" db="EMBL/GenBank/DDBJ databases">
        <title>The Triticum urartu genome reveals the dynamic nature of wheat genome evolution.</title>
        <authorList>
            <person name="Ling H."/>
            <person name="Ma B."/>
            <person name="Shi X."/>
            <person name="Liu H."/>
            <person name="Dong L."/>
            <person name="Sun H."/>
            <person name="Cao Y."/>
            <person name="Gao Q."/>
            <person name="Zheng S."/>
            <person name="Li Y."/>
            <person name="Yu Y."/>
            <person name="Du H."/>
            <person name="Qi M."/>
            <person name="Li Y."/>
            <person name="Yu H."/>
            <person name="Cui Y."/>
            <person name="Wang N."/>
            <person name="Chen C."/>
            <person name="Wu H."/>
            <person name="Zhao Y."/>
            <person name="Zhang J."/>
            <person name="Li Y."/>
            <person name="Zhou W."/>
            <person name="Zhang B."/>
            <person name="Hu W."/>
            <person name="Eijk M."/>
            <person name="Tang J."/>
            <person name="Witsenboer H."/>
            <person name="Zhao S."/>
            <person name="Li Z."/>
            <person name="Zhang A."/>
            <person name="Wang D."/>
            <person name="Liang C."/>
        </authorList>
    </citation>
    <scope>NUCLEOTIDE SEQUENCE [LARGE SCALE GENOMIC DNA]</scope>
    <source>
        <strain evidence="1">cv. G1812</strain>
    </source>
</reference>
<accession>A0A8R7U0S6</accession>
<evidence type="ECO:0000313" key="2">
    <source>
        <dbReference type="Proteomes" id="UP000015106"/>
    </source>
</evidence>
<protein>
    <submittedName>
        <fullName evidence="1">Uncharacterized protein</fullName>
    </submittedName>
</protein>
<dbReference type="AlphaFoldDB" id="A0A8R7U0S6"/>
<proteinExistence type="predicted"/>
<reference evidence="1" key="3">
    <citation type="submission" date="2022-06" db="UniProtKB">
        <authorList>
            <consortium name="EnsemblPlants"/>
        </authorList>
    </citation>
    <scope>IDENTIFICATION</scope>
</reference>
<reference evidence="2" key="1">
    <citation type="journal article" date="2013" name="Nature">
        <title>Draft genome of the wheat A-genome progenitor Triticum urartu.</title>
        <authorList>
            <person name="Ling H.Q."/>
            <person name="Zhao S."/>
            <person name="Liu D."/>
            <person name="Wang J."/>
            <person name="Sun H."/>
            <person name="Zhang C."/>
            <person name="Fan H."/>
            <person name="Li D."/>
            <person name="Dong L."/>
            <person name="Tao Y."/>
            <person name="Gao C."/>
            <person name="Wu H."/>
            <person name="Li Y."/>
            <person name="Cui Y."/>
            <person name="Guo X."/>
            <person name="Zheng S."/>
            <person name="Wang B."/>
            <person name="Yu K."/>
            <person name="Liang Q."/>
            <person name="Yang W."/>
            <person name="Lou X."/>
            <person name="Chen J."/>
            <person name="Feng M."/>
            <person name="Jian J."/>
            <person name="Zhang X."/>
            <person name="Luo G."/>
            <person name="Jiang Y."/>
            <person name="Liu J."/>
            <person name="Wang Z."/>
            <person name="Sha Y."/>
            <person name="Zhang B."/>
            <person name="Wu H."/>
            <person name="Tang D."/>
            <person name="Shen Q."/>
            <person name="Xue P."/>
            <person name="Zou S."/>
            <person name="Wang X."/>
            <person name="Liu X."/>
            <person name="Wang F."/>
            <person name="Yang Y."/>
            <person name="An X."/>
            <person name="Dong Z."/>
            <person name="Zhang K."/>
            <person name="Zhang X."/>
            <person name="Luo M.C."/>
            <person name="Dvorak J."/>
            <person name="Tong Y."/>
            <person name="Wang J."/>
            <person name="Yang H."/>
            <person name="Li Z."/>
            <person name="Wang D."/>
            <person name="Zhang A."/>
            <person name="Wang J."/>
        </authorList>
    </citation>
    <scope>NUCLEOTIDE SEQUENCE</scope>
    <source>
        <strain evidence="2">cv. G1812</strain>
    </source>
</reference>
<keyword evidence="2" id="KW-1185">Reference proteome</keyword>
<sequence>MVAIQNINGWLAISFANDSSLLYMGRLLQGFGVCVISYMVCNKVSSLHDYSVPRMF</sequence>
<dbReference type="Proteomes" id="UP000015106">
    <property type="component" value="Chromosome 3"/>
</dbReference>
<organism evidence="1 2">
    <name type="scientific">Triticum urartu</name>
    <name type="common">Red wild einkorn</name>
    <name type="synonym">Crithodium urartu</name>
    <dbReference type="NCBI Taxonomy" id="4572"/>
    <lineage>
        <taxon>Eukaryota</taxon>
        <taxon>Viridiplantae</taxon>
        <taxon>Streptophyta</taxon>
        <taxon>Embryophyta</taxon>
        <taxon>Tracheophyta</taxon>
        <taxon>Spermatophyta</taxon>
        <taxon>Magnoliopsida</taxon>
        <taxon>Liliopsida</taxon>
        <taxon>Poales</taxon>
        <taxon>Poaceae</taxon>
        <taxon>BOP clade</taxon>
        <taxon>Pooideae</taxon>
        <taxon>Triticodae</taxon>
        <taxon>Triticeae</taxon>
        <taxon>Triticinae</taxon>
        <taxon>Triticum</taxon>
    </lineage>
</organism>
<dbReference type="Gramene" id="TuG1812G0300005303.01.T02">
    <property type="protein sequence ID" value="TuG1812G0300005303.01.T02"/>
    <property type="gene ID" value="TuG1812G0300005303.01"/>
</dbReference>
<dbReference type="EnsemblPlants" id="TuG1812G0300005303.01.T02">
    <property type="protein sequence ID" value="TuG1812G0300005303.01.T02"/>
    <property type="gene ID" value="TuG1812G0300005303.01"/>
</dbReference>
<evidence type="ECO:0000313" key="1">
    <source>
        <dbReference type="EnsemblPlants" id="TuG1812G0300005303.01.T02"/>
    </source>
</evidence>